<accession>A0A540W4G4</accession>
<feature type="region of interest" description="Disordered" evidence="2">
    <location>
        <begin position="129"/>
        <end position="158"/>
    </location>
</feature>
<dbReference type="RefSeq" id="WP_141634525.1">
    <property type="nucleotide sequence ID" value="NZ_VIGB01000003.1"/>
</dbReference>
<evidence type="ECO:0000256" key="1">
    <source>
        <dbReference type="SAM" id="Coils"/>
    </source>
</evidence>
<dbReference type="AlphaFoldDB" id="A0A540W4G4"/>
<dbReference type="EMBL" id="VIGB01000003">
    <property type="protein sequence ID" value="TQF03925.1"/>
    <property type="molecule type" value="Genomic_DNA"/>
</dbReference>
<feature type="compositionally biased region" description="Polar residues" evidence="2">
    <location>
        <begin position="1"/>
        <end position="10"/>
    </location>
</feature>
<feature type="coiled-coil region" evidence="1">
    <location>
        <begin position="55"/>
        <end position="93"/>
    </location>
</feature>
<gene>
    <name evidence="3" type="ORF">E6W39_18925</name>
</gene>
<keyword evidence="1" id="KW-0175">Coiled coil</keyword>
<dbReference type="OrthoDB" id="4172205at2"/>
<evidence type="ECO:0000256" key="2">
    <source>
        <dbReference type="SAM" id="MobiDB-lite"/>
    </source>
</evidence>
<sequence>MTDPNVPQNGPQAPSGAPAEPAAPVDWQKEAEKWKALSRQNEDRAKANAGAADELAQIKEAQLSAEQKAQKAAEKAVAEANSARAELARYRVAAAKSVPVELLTGTDEATLNAQADALLAFAGQQSPANFPVPDLGQGNRGGTPPPDPNAWLRRMAGR</sequence>
<reference evidence="3 4" key="1">
    <citation type="submission" date="2019-06" db="EMBL/GenBank/DDBJ databases">
        <title>Description of Kitasatospora acidophila sp. nov. isolated from pine grove soil, and reclassification of Streptomyces novaecaesareae to Kitasatospora novaeceasareae comb. nov.</title>
        <authorList>
            <person name="Kim M.J."/>
        </authorList>
    </citation>
    <scope>NUCLEOTIDE SEQUENCE [LARGE SCALE GENOMIC DNA]</scope>
    <source>
        <strain evidence="3 4">MMS16-CNU292</strain>
    </source>
</reference>
<comment type="caution">
    <text evidence="3">The sequence shown here is derived from an EMBL/GenBank/DDBJ whole genome shotgun (WGS) entry which is preliminary data.</text>
</comment>
<feature type="compositionally biased region" description="Basic and acidic residues" evidence="2">
    <location>
        <begin position="27"/>
        <end position="46"/>
    </location>
</feature>
<evidence type="ECO:0000313" key="3">
    <source>
        <dbReference type="EMBL" id="TQF03925.1"/>
    </source>
</evidence>
<name>A0A540W4G4_9ACTN</name>
<proteinExistence type="predicted"/>
<evidence type="ECO:0000313" key="4">
    <source>
        <dbReference type="Proteomes" id="UP000319103"/>
    </source>
</evidence>
<feature type="compositionally biased region" description="Low complexity" evidence="2">
    <location>
        <begin position="11"/>
        <end position="24"/>
    </location>
</feature>
<organism evidence="3 4">
    <name type="scientific">Kitasatospora acidiphila</name>
    <dbReference type="NCBI Taxonomy" id="2567942"/>
    <lineage>
        <taxon>Bacteria</taxon>
        <taxon>Bacillati</taxon>
        <taxon>Actinomycetota</taxon>
        <taxon>Actinomycetes</taxon>
        <taxon>Kitasatosporales</taxon>
        <taxon>Streptomycetaceae</taxon>
        <taxon>Kitasatospora</taxon>
    </lineage>
</organism>
<protein>
    <submittedName>
        <fullName evidence="3">Uncharacterized protein</fullName>
    </submittedName>
</protein>
<dbReference type="Proteomes" id="UP000319103">
    <property type="component" value="Unassembled WGS sequence"/>
</dbReference>
<keyword evidence="4" id="KW-1185">Reference proteome</keyword>
<feature type="region of interest" description="Disordered" evidence="2">
    <location>
        <begin position="1"/>
        <end position="52"/>
    </location>
</feature>